<gene>
    <name evidence="2" type="ORF">SDC9_178064</name>
</gene>
<dbReference type="InterPro" id="IPR001387">
    <property type="entry name" value="Cro/C1-type_HTH"/>
</dbReference>
<dbReference type="InterPro" id="IPR010982">
    <property type="entry name" value="Lambda_DNA-bd_dom_sf"/>
</dbReference>
<dbReference type="SMART" id="SM00530">
    <property type="entry name" value="HTH_XRE"/>
    <property type="match status" value="1"/>
</dbReference>
<dbReference type="CDD" id="cd00093">
    <property type="entry name" value="HTH_XRE"/>
    <property type="match status" value="1"/>
</dbReference>
<dbReference type="GO" id="GO:0003677">
    <property type="term" value="F:DNA binding"/>
    <property type="evidence" value="ECO:0007669"/>
    <property type="project" value="InterPro"/>
</dbReference>
<protein>
    <recommendedName>
        <fullName evidence="1">HTH cro/C1-type domain-containing protein</fullName>
    </recommendedName>
</protein>
<sequence length="129" mass="14983">MVAETTDKLRKRHTGRNVQRVRMYFGVKQEALAADLGITQQEVSKIEQQEEIEEEMLSQIANVLGVSSEVIRDFDVERAIYNINNIRDNTFEQGATSIAQQFNPIEKIIELYERLLQSEREKVDLLKNK</sequence>
<proteinExistence type="predicted"/>
<dbReference type="Pfam" id="PF01381">
    <property type="entry name" value="HTH_3"/>
    <property type="match status" value="1"/>
</dbReference>
<accession>A0A645H436</accession>
<evidence type="ECO:0000259" key="1">
    <source>
        <dbReference type="PROSITE" id="PS50943"/>
    </source>
</evidence>
<dbReference type="PROSITE" id="PS50943">
    <property type="entry name" value="HTH_CROC1"/>
    <property type="match status" value="1"/>
</dbReference>
<feature type="domain" description="HTH cro/C1-type" evidence="1">
    <location>
        <begin position="18"/>
        <end position="71"/>
    </location>
</feature>
<dbReference type="SUPFAM" id="SSF47413">
    <property type="entry name" value="lambda repressor-like DNA-binding domains"/>
    <property type="match status" value="1"/>
</dbReference>
<dbReference type="Gene3D" id="1.10.260.40">
    <property type="entry name" value="lambda repressor-like DNA-binding domains"/>
    <property type="match status" value="1"/>
</dbReference>
<dbReference type="EMBL" id="VSSQ01081757">
    <property type="protein sequence ID" value="MPN30593.1"/>
    <property type="molecule type" value="Genomic_DNA"/>
</dbReference>
<reference evidence="2" key="1">
    <citation type="submission" date="2019-08" db="EMBL/GenBank/DDBJ databases">
        <authorList>
            <person name="Kucharzyk K."/>
            <person name="Murdoch R.W."/>
            <person name="Higgins S."/>
            <person name="Loffler F."/>
        </authorList>
    </citation>
    <scope>NUCLEOTIDE SEQUENCE</scope>
</reference>
<name>A0A645H436_9ZZZZ</name>
<dbReference type="AlphaFoldDB" id="A0A645H436"/>
<evidence type="ECO:0000313" key="2">
    <source>
        <dbReference type="EMBL" id="MPN30593.1"/>
    </source>
</evidence>
<organism evidence="2">
    <name type="scientific">bioreactor metagenome</name>
    <dbReference type="NCBI Taxonomy" id="1076179"/>
    <lineage>
        <taxon>unclassified sequences</taxon>
        <taxon>metagenomes</taxon>
        <taxon>ecological metagenomes</taxon>
    </lineage>
</organism>
<comment type="caution">
    <text evidence="2">The sequence shown here is derived from an EMBL/GenBank/DDBJ whole genome shotgun (WGS) entry which is preliminary data.</text>
</comment>